<feature type="domain" description="C2H2-type" evidence="3">
    <location>
        <begin position="4"/>
        <end position="26"/>
    </location>
</feature>
<dbReference type="KEGG" id="mus:103982621"/>
<dbReference type="OrthoDB" id="9411774at2759"/>
<evidence type="ECO:0000256" key="1">
    <source>
        <dbReference type="PROSITE-ProRule" id="PRU00042"/>
    </source>
</evidence>
<evidence type="ECO:0000259" key="3">
    <source>
        <dbReference type="PROSITE" id="PS50157"/>
    </source>
</evidence>
<dbReference type="InterPro" id="IPR013087">
    <property type="entry name" value="Znf_C2H2_type"/>
</dbReference>
<dbReference type="InterPro" id="IPR044303">
    <property type="entry name" value="ZAT1/4/9"/>
</dbReference>
<dbReference type="SUPFAM" id="SSF57667">
    <property type="entry name" value="beta-beta-alpha zinc fingers"/>
    <property type="match status" value="1"/>
</dbReference>
<evidence type="ECO:0000313" key="4">
    <source>
        <dbReference type="EMBL" id="CAG1844155.1"/>
    </source>
</evidence>
<sequence>MDRHTCNLCFRRFPNGRALGGHMRSHVISAAPPVPQAQHPGNSSASISSDRPAAEQEVGEEAEEEVGGSYGLRMNPRKSFRLVDPQFSSSVAAVELAGSSDVVQDRESETESPKENRRRSKRSRRDTASPTEQPEAEPASSVSDATPEEDVALCLMMLSRDSWATAAAEEEARLSDGFDEQEEEDRRAAARTRQPPKKGRSRYQCGACKKVFRSYQALGGHRASHKKTNGCVPAVEPRIYGEADSADANADAKVHECPFCFRVFSSGQALGGHKRSHFTSSATMLTENSPVSRPPPSCSPQSTSPLASAATKFGGSIGMIDLNFPAPSMDDVELSAVSDMDFVANPRPN</sequence>
<dbReference type="PANTHER" id="PTHR46326">
    <property type="entry name" value="ZINC FINGER PROTEIN ZAT1-RELATED"/>
    <property type="match status" value="1"/>
</dbReference>
<feature type="region of interest" description="Disordered" evidence="2">
    <location>
        <begin position="97"/>
        <end position="147"/>
    </location>
</feature>
<keyword evidence="1" id="KW-0863">Zinc-finger</keyword>
<feature type="region of interest" description="Disordered" evidence="2">
    <location>
        <begin position="32"/>
        <end position="73"/>
    </location>
</feature>
<feature type="region of interest" description="Disordered" evidence="2">
    <location>
        <begin position="284"/>
        <end position="307"/>
    </location>
</feature>
<dbReference type="GO" id="GO:0008270">
    <property type="term" value="F:zinc ion binding"/>
    <property type="evidence" value="ECO:0007669"/>
    <property type="project" value="UniProtKB-KW"/>
</dbReference>
<dbReference type="Pfam" id="PF13912">
    <property type="entry name" value="zf-C2H2_6"/>
    <property type="match status" value="3"/>
</dbReference>
<proteinExistence type="predicted"/>
<protein>
    <submittedName>
        <fullName evidence="4">(wild Malaysian banana) hypothetical protein</fullName>
    </submittedName>
</protein>
<accession>A0A8D7AAT2</accession>
<dbReference type="InterPro" id="IPR036236">
    <property type="entry name" value="Znf_C2H2_sf"/>
</dbReference>
<feature type="region of interest" description="Disordered" evidence="2">
    <location>
        <begin position="171"/>
        <end position="202"/>
    </location>
</feature>
<dbReference type="PANTHER" id="PTHR46326:SF2">
    <property type="entry name" value="ZINC FINGER PROTEIN ZAT1-RELATED"/>
    <property type="match status" value="1"/>
</dbReference>
<organism evidence="4">
    <name type="scientific">Musa acuminata subsp. malaccensis</name>
    <name type="common">Wild banana</name>
    <name type="synonym">Musa malaccensis</name>
    <dbReference type="NCBI Taxonomy" id="214687"/>
    <lineage>
        <taxon>Eukaryota</taxon>
        <taxon>Viridiplantae</taxon>
        <taxon>Streptophyta</taxon>
        <taxon>Embryophyta</taxon>
        <taxon>Tracheophyta</taxon>
        <taxon>Spermatophyta</taxon>
        <taxon>Magnoliopsida</taxon>
        <taxon>Liliopsida</taxon>
        <taxon>Zingiberales</taxon>
        <taxon>Musaceae</taxon>
        <taxon>Musa</taxon>
    </lineage>
</organism>
<feature type="compositionally biased region" description="Acidic residues" evidence="2">
    <location>
        <begin position="57"/>
        <end position="66"/>
    </location>
</feature>
<feature type="compositionally biased region" description="Basic and acidic residues" evidence="2">
    <location>
        <begin position="103"/>
        <end position="115"/>
    </location>
</feature>
<feature type="domain" description="C2H2-type" evidence="3">
    <location>
        <begin position="255"/>
        <end position="282"/>
    </location>
</feature>
<reference evidence="4" key="1">
    <citation type="submission" date="2021-03" db="EMBL/GenBank/DDBJ databases">
        <authorList>
            <consortium name="Genoscope - CEA"/>
            <person name="William W."/>
        </authorList>
    </citation>
    <scope>NUCLEOTIDE SEQUENCE</scope>
    <source>
        <strain evidence="4">Doubled-haploid Pahang</strain>
    </source>
</reference>
<dbReference type="PROSITE" id="PS00028">
    <property type="entry name" value="ZINC_FINGER_C2H2_1"/>
    <property type="match status" value="3"/>
</dbReference>
<feature type="domain" description="C2H2-type" evidence="3">
    <location>
        <begin position="203"/>
        <end position="230"/>
    </location>
</feature>
<name>A0A8D7AAT2_MUSAM</name>
<feature type="compositionally biased region" description="Polar residues" evidence="2">
    <location>
        <begin position="39"/>
        <end position="49"/>
    </location>
</feature>
<keyword evidence="1" id="KW-0862">Zinc</keyword>
<dbReference type="GO" id="GO:0006355">
    <property type="term" value="P:regulation of DNA-templated transcription"/>
    <property type="evidence" value="ECO:0007669"/>
    <property type="project" value="InterPro"/>
</dbReference>
<dbReference type="Gene3D" id="3.30.160.60">
    <property type="entry name" value="Classic Zinc Finger"/>
    <property type="match status" value="1"/>
</dbReference>
<evidence type="ECO:0000256" key="2">
    <source>
        <dbReference type="SAM" id="MobiDB-lite"/>
    </source>
</evidence>
<gene>
    <name evidence="4" type="ORF">GSMUA_139500.1</name>
</gene>
<dbReference type="AlphaFoldDB" id="A0A8D7AAT2"/>
<dbReference type="EMBL" id="HG996469">
    <property type="protein sequence ID" value="CAG1844155.1"/>
    <property type="molecule type" value="Genomic_DNA"/>
</dbReference>
<keyword evidence="1" id="KW-0479">Metal-binding</keyword>
<dbReference type="SMART" id="SM00355">
    <property type="entry name" value="ZnF_C2H2"/>
    <property type="match status" value="3"/>
</dbReference>
<dbReference type="PROSITE" id="PS50157">
    <property type="entry name" value="ZINC_FINGER_C2H2_2"/>
    <property type="match status" value="3"/>
</dbReference>